<gene>
    <name evidence="5" type="ORF">B0I32_10628</name>
</gene>
<dbReference type="Pfam" id="PF02801">
    <property type="entry name" value="Ketoacyl-synt_C"/>
    <property type="match status" value="1"/>
</dbReference>
<evidence type="ECO:0000256" key="3">
    <source>
        <dbReference type="RuleBase" id="RU003694"/>
    </source>
</evidence>
<keyword evidence="6" id="KW-1185">Reference proteome</keyword>
<accession>A0A2T0N1N2</accession>
<dbReference type="PROSITE" id="PS52004">
    <property type="entry name" value="KS3_2"/>
    <property type="match status" value="1"/>
</dbReference>
<evidence type="ECO:0000256" key="1">
    <source>
        <dbReference type="ARBA" id="ARBA00008467"/>
    </source>
</evidence>
<dbReference type="Pfam" id="PF00109">
    <property type="entry name" value="ketoacyl-synt"/>
    <property type="match status" value="1"/>
</dbReference>
<organism evidence="5 6">
    <name type="scientific">Nonomuraea fuscirosea</name>
    <dbReference type="NCBI Taxonomy" id="1291556"/>
    <lineage>
        <taxon>Bacteria</taxon>
        <taxon>Bacillati</taxon>
        <taxon>Actinomycetota</taxon>
        <taxon>Actinomycetes</taxon>
        <taxon>Streptosporangiales</taxon>
        <taxon>Streptosporangiaceae</taxon>
        <taxon>Nonomuraea</taxon>
    </lineage>
</organism>
<dbReference type="EMBL" id="PVNG01000006">
    <property type="protein sequence ID" value="PRX65892.1"/>
    <property type="molecule type" value="Genomic_DNA"/>
</dbReference>
<evidence type="ECO:0000313" key="5">
    <source>
        <dbReference type="EMBL" id="PRX65892.1"/>
    </source>
</evidence>
<dbReference type="GO" id="GO:0006633">
    <property type="term" value="P:fatty acid biosynthetic process"/>
    <property type="evidence" value="ECO:0007669"/>
    <property type="project" value="InterPro"/>
</dbReference>
<dbReference type="SUPFAM" id="SSF53901">
    <property type="entry name" value="Thiolase-like"/>
    <property type="match status" value="2"/>
</dbReference>
<dbReference type="Proteomes" id="UP000238312">
    <property type="component" value="Unassembled WGS sequence"/>
</dbReference>
<dbReference type="RefSeq" id="WP_106239281.1">
    <property type="nucleotide sequence ID" value="NZ_PVNG01000006.1"/>
</dbReference>
<comment type="caution">
    <text evidence="5">The sequence shown here is derived from an EMBL/GenBank/DDBJ whole genome shotgun (WGS) entry which is preliminary data.</text>
</comment>
<comment type="similarity">
    <text evidence="1 3">Belongs to the thiolase-like superfamily. Beta-ketoacyl-ACP synthases family.</text>
</comment>
<dbReference type="InterPro" id="IPR016039">
    <property type="entry name" value="Thiolase-like"/>
</dbReference>
<name>A0A2T0N1N2_9ACTN</name>
<dbReference type="PANTHER" id="PTHR11712:SF347">
    <property type="entry name" value="BETA KETOACYL-ACYL CARRIER PROTEIN SYNTHASE"/>
    <property type="match status" value="1"/>
</dbReference>
<dbReference type="OrthoDB" id="9808669at2"/>
<dbReference type="InterPro" id="IPR014030">
    <property type="entry name" value="Ketoacyl_synth_N"/>
</dbReference>
<dbReference type="Gene3D" id="3.40.47.10">
    <property type="match status" value="1"/>
</dbReference>
<proteinExistence type="inferred from homology"/>
<evidence type="ECO:0000259" key="4">
    <source>
        <dbReference type="PROSITE" id="PS52004"/>
    </source>
</evidence>
<reference evidence="5 6" key="1">
    <citation type="submission" date="2018-03" db="EMBL/GenBank/DDBJ databases">
        <title>Genomic Encyclopedia of Type Strains, Phase III (KMG-III): the genomes of soil and plant-associated and newly described type strains.</title>
        <authorList>
            <person name="Whitman W."/>
        </authorList>
    </citation>
    <scope>NUCLEOTIDE SEQUENCE [LARGE SCALE GENOMIC DNA]</scope>
    <source>
        <strain evidence="5 6">CGMCC 4.7104</strain>
    </source>
</reference>
<dbReference type="InterPro" id="IPR020841">
    <property type="entry name" value="PKS_Beta-ketoAc_synthase_dom"/>
</dbReference>
<dbReference type="GO" id="GO:0004315">
    <property type="term" value="F:3-oxoacyl-[acyl-carrier-protein] synthase activity"/>
    <property type="evidence" value="ECO:0007669"/>
    <property type="project" value="InterPro"/>
</dbReference>
<dbReference type="CDD" id="cd00834">
    <property type="entry name" value="KAS_I_II"/>
    <property type="match status" value="1"/>
</dbReference>
<dbReference type="PROSITE" id="PS00606">
    <property type="entry name" value="KS3_1"/>
    <property type="match status" value="1"/>
</dbReference>
<dbReference type="NCBIfam" id="NF005589">
    <property type="entry name" value="PRK07314.1"/>
    <property type="match status" value="1"/>
</dbReference>
<evidence type="ECO:0000313" key="6">
    <source>
        <dbReference type="Proteomes" id="UP000238312"/>
    </source>
</evidence>
<keyword evidence="2 3" id="KW-0808">Transferase</keyword>
<dbReference type="InterPro" id="IPR018201">
    <property type="entry name" value="Ketoacyl_synth_AS"/>
</dbReference>
<dbReference type="InterPro" id="IPR014031">
    <property type="entry name" value="Ketoacyl_synth_C"/>
</dbReference>
<dbReference type="SMART" id="SM00825">
    <property type="entry name" value="PKS_KS"/>
    <property type="match status" value="1"/>
</dbReference>
<evidence type="ECO:0000256" key="2">
    <source>
        <dbReference type="ARBA" id="ARBA00022679"/>
    </source>
</evidence>
<dbReference type="InterPro" id="IPR000794">
    <property type="entry name" value="Beta-ketoacyl_synthase"/>
</dbReference>
<sequence>MAERVRVAVTGLGVRTPGGNDLRTFWDTLIAGRSTARTITSFDASSLPVGFACQVPGFDTGPYVTGKQARRMDRATLLAVCAADDALADAGLIDPSGMNGLGGPGGLAGASVPPERRAVVTGTALGGNETAEATLLGAAYAAPPSPPPSPPGAGAQPSALYVPRIMPNASAAFVSMRHQILGPSLTVSTACASGGHTIGEGLRLLRDGSADLVVAGGTEACVSPTILLAFHRCGALSQRVNEPECASRPFDAARDGFVLAEGAAFVVLERLEDAERRGARVYAELSGYGRTSDAHHLTTPDPKGEGAERCVRQALADAGLRTGDVACVNAHGSGTPLNDITEAQVIARLCGPGQVPVTSTKSILGHAIGAAGAIEAVVSVLTLHERLIHPTINLDVQDPECEIDVVRRPRPLGPGAVVSNSFAFGGHNASLVFTSARP</sequence>
<dbReference type="PANTHER" id="PTHR11712">
    <property type="entry name" value="POLYKETIDE SYNTHASE-RELATED"/>
    <property type="match status" value="1"/>
</dbReference>
<feature type="domain" description="Ketosynthase family 3 (KS3)" evidence="4">
    <location>
        <begin position="4"/>
        <end position="435"/>
    </location>
</feature>
<dbReference type="AlphaFoldDB" id="A0A2T0N1N2"/>
<protein>
    <submittedName>
        <fullName evidence="5">3-oxoacyl-[acyl-carrier-protein] synthase II</fullName>
    </submittedName>
</protein>